<name>A0AAD7K8L7_9AGAR</name>
<dbReference type="Proteomes" id="UP001215280">
    <property type="component" value="Unassembled WGS sequence"/>
</dbReference>
<proteinExistence type="predicted"/>
<organism evidence="1 2">
    <name type="scientific">Mycena maculata</name>
    <dbReference type="NCBI Taxonomy" id="230809"/>
    <lineage>
        <taxon>Eukaryota</taxon>
        <taxon>Fungi</taxon>
        <taxon>Dikarya</taxon>
        <taxon>Basidiomycota</taxon>
        <taxon>Agaricomycotina</taxon>
        <taxon>Agaricomycetes</taxon>
        <taxon>Agaricomycetidae</taxon>
        <taxon>Agaricales</taxon>
        <taxon>Marasmiineae</taxon>
        <taxon>Mycenaceae</taxon>
        <taxon>Mycena</taxon>
    </lineage>
</organism>
<comment type="caution">
    <text evidence="1">The sequence shown here is derived from an EMBL/GenBank/DDBJ whole genome shotgun (WGS) entry which is preliminary data.</text>
</comment>
<dbReference type="EMBL" id="JARJLG010000005">
    <property type="protein sequence ID" value="KAJ7780681.1"/>
    <property type="molecule type" value="Genomic_DNA"/>
</dbReference>
<sequence>YAYGWWKWWAAMQPEEREMIDGMLTCPAEADWSHLSTLHGKDGLVKVVRSVFWWGKYVHEELTDPLDTLAWEDAVQDVSYVLTELTQPAVLK</sequence>
<reference evidence="1" key="1">
    <citation type="submission" date="2023-03" db="EMBL/GenBank/DDBJ databases">
        <title>Massive genome expansion in bonnet fungi (Mycena s.s.) driven by repeated elements and novel gene families across ecological guilds.</title>
        <authorList>
            <consortium name="Lawrence Berkeley National Laboratory"/>
            <person name="Harder C.B."/>
            <person name="Miyauchi S."/>
            <person name="Viragh M."/>
            <person name="Kuo A."/>
            <person name="Thoen E."/>
            <person name="Andreopoulos B."/>
            <person name="Lu D."/>
            <person name="Skrede I."/>
            <person name="Drula E."/>
            <person name="Henrissat B."/>
            <person name="Morin E."/>
            <person name="Kohler A."/>
            <person name="Barry K."/>
            <person name="LaButti K."/>
            <person name="Morin E."/>
            <person name="Salamov A."/>
            <person name="Lipzen A."/>
            <person name="Mereny Z."/>
            <person name="Hegedus B."/>
            <person name="Baldrian P."/>
            <person name="Stursova M."/>
            <person name="Weitz H."/>
            <person name="Taylor A."/>
            <person name="Grigoriev I.V."/>
            <person name="Nagy L.G."/>
            <person name="Martin F."/>
            <person name="Kauserud H."/>
        </authorList>
    </citation>
    <scope>NUCLEOTIDE SEQUENCE</scope>
    <source>
        <strain evidence="1">CBHHK188m</strain>
    </source>
</reference>
<evidence type="ECO:0000313" key="2">
    <source>
        <dbReference type="Proteomes" id="UP001215280"/>
    </source>
</evidence>
<protein>
    <submittedName>
        <fullName evidence="1">Uncharacterized protein</fullName>
    </submittedName>
</protein>
<gene>
    <name evidence="1" type="ORF">DFH07DRAFT_729548</name>
</gene>
<accession>A0AAD7K8L7</accession>
<dbReference type="AlphaFoldDB" id="A0AAD7K8L7"/>
<evidence type="ECO:0000313" key="1">
    <source>
        <dbReference type="EMBL" id="KAJ7780681.1"/>
    </source>
</evidence>
<keyword evidence="2" id="KW-1185">Reference proteome</keyword>
<feature type="non-terminal residue" evidence="1">
    <location>
        <position position="1"/>
    </location>
</feature>